<evidence type="ECO:0000256" key="6">
    <source>
        <dbReference type="SAM" id="Coils"/>
    </source>
</evidence>
<dbReference type="Gene3D" id="3.40.50.300">
    <property type="entry name" value="P-loop containing nucleotide triphosphate hydrolases"/>
    <property type="match status" value="1"/>
</dbReference>
<dbReference type="InterPro" id="IPR045063">
    <property type="entry name" value="Dynamin_N"/>
</dbReference>
<organism evidence="8 9">
    <name type="scientific">Pelistega suis</name>
    <dbReference type="NCBI Taxonomy" id="1631957"/>
    <lineage>
        <taxon>Bacteria</taxon>
        <taxon>Pseudomonadati</taxon>
        <taxon>Pseudomonadota</taxon>
        <taxon>Betaproteobacteria</taxon>
        <taxon>Burkholderiales</taxon>
        <taxon>Alcaligenaceae</taxon>
        <taxon>Pelistega</taxon>
    </lineage>
</organism>
<keyword evidence="9" id="KW-1185">Reference proteome</keyword>
<evidence type="ECO:0000256" key="1">
    <source>
        <dbReference type="ARBA" id="ARBA00004370"/>
    </source>
</evidence>
<feature type="coiled-coil region" evidence="6">
    <location>
        <begin position="507"/>
        <end position="545"/>
    </location>
</feature>
<dbReference type="AlphaFoldDB" id="A0A849P2B1"/>
<keyword evidence="4" id="KW-0342">GTP-binding</keyword>
<dbReference type="InterPro" id="IPR027094">
    <property type="entry name" value="Mitofusin_fam"/>
</dbReference>
<evidence type="ECO:0000259" key="7">
    <source>
        <dbReference type="Pfam" id="PF00350"/>
    </source>
</evidence>
<sequence>MSIRQQYLNYTNHVIATLDSLEMKNETLEKLKTDLQQVELLIPVIGAFSAGKSTLINSFLGNNLLPTAITPETALATELRYSSEDYIEAISLKDEVTRYELADLTTLKDNAKNYKYLRIYLNNDNLKAIQPLVLVDMPGFDAPIEAHNQAILNYLAKGIHFVFLTSVTDGNITSSMKRELNNLQLFNKTFSFGISKTNLKPAEDVEQVKQVITEQLADYHYAEEVILFNQNGGDNLKALLKSIDPEQLLESLFADLLKQNYLEIIENINLNISTLKTDKDEAQKAIKLLKDSILKLQQEKNNAIEELGFTYSQNRIPRIAKEVSNELFLRKDSLINLAIHNPEGLSHEINSLTKDKLLSEVQRHFKEMNADIVVNISNKIKTEFAKEDTSTSLLKNIDLQRLQENTSLLLTKAQTGLQNLNNNLQSQKTQKNATNAIRAIATIAAVTTSIVNPALELVIIFLPEIINFFTQQQREEKARQNAEQHIIYKVIPDIERKLKEGLPEAFNDQLQLMVNQINEHIEAQLQQKQEEIEQAEKARSEQGADLDMRIQTLENGKKSITQTATEYLFNA</sequence>
<dbReference type="GO" id="GO:0005525">
    <property type="term" value="F:GTP binding"/>
    <property type="evidence" value="ECO:0007669"/>
    <property type="project" value="UniProtKB-KW"/>
</dbReference>
<keyword evidence="5" id="KW-0472">Membrane</keyword>
<dbReference type="SUPFAM" id="SSF52540">
    <property type="entry name" value="P-loop containing nucleoside triphosphate hydrolases"/>
    <property type="match status" value="1"/>
</dbReference>
<evidence type="ECO:0000256" key="5">
    <source>
        <dbReference type="ARBA" id="ARBA00023136"/>
    </source>
</evidence>
<evidence type="ECO:0000313" key="8">
    <source>
        <dbReference type="EMBL" id="NOL51819.1"/>
    </source>
</evidence>
<dbReference type="PANTHER" id="PTHR10465:SF0">
    <property type="entry name" value="SARCALUMENIN"/>
    <property type="match status" value="1"/>
</dbReference>
<evidence type="ECO:0000256" key="2">
    <source>
        <dbReference type="ARBA" id="ARBA00022741"/>
    </source>
</evidence>
<accession>A0A849P2B1</accession>
<feature type="coiled-coil region" evidence="6">
    <location>
        <begin position="265"/>
        <end position="306"/>
    </location>
</feature>
<protein>
    <recommendedName>
        <fullName evidence="7">Dynamin N-terminal domain-containing protein</fullName>
    </recommendedName>
</protein>
<dbReference type="RefSeq" id="WP_171680517.1">
    <property type="nucleotide sequence ID" value="NZ_JABGBN010000004.1"/>
</dbReference>
<feature type="domain" description="Dynamin N-terminal" evidence="7">
    <location>
        <begin position="42"/>
        <end position="194"/>
    </location>
</feature>
<dbReference type="GO" id="GO:0016020">
    <property type="term" value="C:membrane"/>
    <property type="evidence" value="ECO:0007669"/>
    <property type="project" value="UniProtKB-SubCell"/>
</dbReference>
<reference evidence="8 9" key="1">
    <citation type="submission" date="2020-05" db="EMBL/GenBank/DDBJ databases">
        <authorList>
            <person name="Niu N."/>
        </authorList>
    </citation>
    <scope>NUCLEOTIDE SEQUENCE [LARGE SCALE GENOMIC DNA]</scope>
    <source>
        <strain evidence="8 9">3340-03</strain>
    </source>
</reference>
<dbReference type="PANTHER" id="PTHR10465">
    <property type="entry name" value="TRANSMEMBRANE GTPASE FZO1"/>
    <property type="match status" value="1"/>
</dbReference>
<keyword evidence="6" id="KW-0175">Coiled coil</keyword>
<comment type="caution">
    <text evidence="8">The sequence shown here is derived from an EMBL/GenBank/DDBJ whole genome shotgun (WGS) entry which is preliminary data.</text>
</comment>
<dbReference type="Pfam" id="PF00350">
    <property type="entry name" value="Dynamin_N"/>
    <property type="match status" value="1"/>
</dbReference>
<proteinExistence type="predicted"/>
<feature type="coiled-coil region" evidence="6">
    <location>
        <begin position="410"/>
        <end position="437"/>
    </location>
</feature>
<comment type="subcellular location">
    <subcellularLocation>
        <location evidence="1">Membrane</location>
    </subcellularLocation>
</comment>
<evidence type="ECO:0000256" key="3">
    <source>
        <dbReference type="ARBA" id="ARBA00022801"/>
    </source>
</evidence>
<keyword evidence="3" id="KW-0378">Hydrolase</keyword>
<name>A0A849P2B1_9BURK</name>
<dbReference type="EMBL" id="JABGBN010000004">
    <property type="protein sequence ID" value="NOL51819.1"/>
    <property type="molecule type" value="Genomic_DNA"/>
</dbReference>
<dbReference type="GO" id="GO:0003924">
    <property type="term" value="F:GTPase activity"/>
    <property type="evidence" value="ECO:0007669"/>
    <property type="project" value="InterPro"/>
</dbReference>
<gene>
    <name evidence="8" type="ORF">HKX39_06510</name>
</gene>
<keyword evidence="2" id="KW-0547">Nucleotide-binding</keyword>
<dbReference type="Proteomes" id="UP000537862">
    <property type="component" value="Unassembled WGS sequence"/>
</dbReference>
<dbReference type="InterPro" id="IPR027417">
    <property type="entry name" value="P-loop_NTPase"/>
</dbReference>
<evidence type="ECO:0000313" key="9">
    <source>
        <dbReference type="Proteomes" id="UP000537862"/>
    </source>
</evidence>
<evidence type="ECO:0000256" key="4">
    <source>
        <dbReference type="ARBA" id="ARBA00023134"/>
    </source>
</evidence>